<reference evidence="2 3" key="1">
    <citation type="submission" date="2017-08" db="EMBL/GenBank/DDBJ databases">
        <authorList>
            <person name="de Groot N.N."/>
        </authorList>
    </citation>
    <scope>NUCLEOTIDE SEQUENCE [LARGE SCALE GENOMIC DNA]</scope>
    <source>
        <strain evidence="2 3">Nm15</strain>
    </source>
</reference>
<evidence type="ECO:0000313" key="2">
    <source>
        <dbReference type="EMBL" id="SNX59267.1"/>
    </source>
</evidence>
<dbReference type="Proteomes" id="UP000242498">
    <property type="component" value="Chromosome I"/>
</dbReference>
<organism evidence="2 3">
    <name type="scientific">Nitrosomonas ureae</name>
    <dbReference type="NCBI Taxonomy" id="44577"/>
    <lineage>
        <taxon>Bacteria</taxon>
        <taxon>Pseudomonadati</taxon>
        <taxon>Pseudomonadota</taxon>
        <taxon>Betaproteobacteria</taxon>
        <taxon>Nitrosomonadales</taxon>
        <taxon>Nitrosomonadaceae</taxon>
        <taxon>Nitrosomonas</taxon>
    </lineage>
</organism>
<keyword evidence="1" id="KW-0175">Coiled coil</keyword>
<evidence type="ECO:0000313" key="3">
    <source>
        <dbReference type="Proteomes" id="UP000242498"/>
    </source>
</evidence>
<name>A0A285BVF3_9PROT</name>
<feature type="coiled-coil region" evidence="1">
    <location>
        <begin position="34"/>
        <end position="113"/>
    </location>
</feature>
<accession>A0A285BVF3</accession>
<proteinExistence type="predicted"/>
<dbReference type="EMBL" id="LT907782">
    <property type="protein sequence ID" value="SNX59267.1"/>
    <property type="molecule type" value="Genomic_DNA"/>
</dbReference>
<sequence length="189" mass="21583">MTTDNFQAIKAKLNAVLTSKEKIQLKANEADSHASEITRNINNLETSYRQLEKRVVLGEIEFSDLDKPRQQIEAERGKLESAKRLADLAREALNETDQEINQLKQDTKVARSQYCIARRDAIFREIQNDKKLKSKLLEAIAAFSVNGHIPYSSDFSTFIKQFCTEILPQATQSEVTEAAEKFIENNKFD</sequence>
<protein>
    <submittedName>
        <fullName evidence="2">Uncharacterized protein</fullName>
    </submittedName>
</protein>
<gene>
    <name evidence="2" type="ORF">SAMN06296273_0707</name>
</gene>
<dbReference type="RefSeq" id="WP_096292033.1">
    <property type="nucleotide sequence ID" value="NZ_LT907782.1"/>
</dbReference>
<dbReference type="AlphaFoldDB" id="A0A285BVF3"/>
<evidence type="ECO:0000256" key="1">
    <source>
        <dbReference type="SAM" id="Coils"/>
    </source>
</evidence>